<organism evidence="1 2">
    <name type="scientific">Pseudomonas chlororaphis</name>
    <dbReference type="NCBI Taxonomy" id="587753"/>
    <lineage>
        <taxon>Bacteria</taxon>
        <taxon>Pseudomonadati</taxon>
        <taxon>Pseudomonadota</taxon>
        <taxon>Gammaproteobacteria</taxon>
        <taxon>Pseudomonadales</taxon>
        <taxon>Pseudomonadaceae</taxon>
        <taxon>Pseudomonas</taxon>
    </lineage>
</organism>
<comment type="caution">
    <text evidence="1">The sequence shown here is derived from an EMBL/GenBank/DDBJ whole genome shotgun (WGS) entry which is preliminary data.</text>
</comment>
<accession>A0A1Q8EPR5</accession>
<dbReference type="Proteomes" id="UP000185578">
    <property type="component" value="Unassembled WGS sequence"/>
</dbReference>
<gene>
    <name evidence="1" type="ORF">BTN82_15030</name>
</gene>
<dbReference type="OrthoDB" id="6885796at2"/>
<name>A0A1Q8EPR5_9PSED</name>
<dbReference type="EMBL" id="MSCT01000011">
    <property type="protein sequence ID" value="OLF53780.1"/>
    <property type="molecule type" value="Genomic_DNA"/>
</dbReference>
<reference evidence="1 2" key="1">
    <citation type="submission" date="2016-12" db="EMBL/GenBank/DDBJ databases">
        <authorList>
            <person name="Song W.-J."/>
            <person name="Kurnit D.M."/>
        </authorList>
    </citation>
    <scope>NUCLEOTIDE SEQUENCE [LARGE SCALE GENOMIC DNA]</scope>
    <source>
        <strain evidence="1 2">PCL1601</strain>
    </source>
</reference>
<proteinExistence type="predicted"/>
<dbReference type="AlphaFoldDB" id="A0A1Q8EPR5"/>
<evidence type="ECO:0000313" key="1">
    <source>
        <dbReference type="EMBL" id="OLF53780.1"/>
    </source>
</evidence>
<sequence length="196" mass="22038">MSQDFHGEVGQAAGGNINNYGVNISLVDKTEARFLVSAQRKELHELRAKCEELGDDPRDVWRRVHAQLGVNTISEITAEQFVDARNVMQTRLELLQEEADKRRLVGKVLRAVAEKDAKVEMNTFCELNFGRTQLKNLQKPQLQKVLEFVLSFKPDVQAGSLAPEISSLTFREFVMLHRQNAAGLFCLGLLIGGILF</sequence>
<dbReference type="RefSeq" id="WP_075119916.1">
    <property type="nucleotide sequence ID" value="NZ_MSCT01000011.1"/>
</dbReference>
<protein>
    <submittedName>
        <fullName evidence="1">Uncharacterized protein</fullName>
    </submittedName>
</protein>
<evidence type="ECO:0000313" key="2">
    <source>
        <dbReference type="Proteomes" id="UP000185578"/>
    </source>
</evidence>